<dbReference type="Gene3D" id="3.40.50.1820">
    <property type="entry name" value="alpha/beta hydrolase"/>
    <property type="match status" value="1"/>
</dbReference>
<name>A0A4R6T113_9SPHI</name>
<dbReference type="Proteomes" id="UP000295620">
    <property type="component" value="Unassembled WGS sequence"/>
</dbReference>
<dbReference type="InterPro" id="IPR000073">
    <property type="entry name" value="AB_hydrolase_1"/>
</dbReference>
<accession>A0A4R6T113</accession>
<evidence type="ECO:0000313" key="3">
    <source>
        <dbReference type="Proteomes" id="UP000295620"/>
    </source>
</evidence>
<dbReference type="RefSeq" id="WP_133574360.1">
    <property type="nucleotide sequence ID" value="NZ_SNYC01000003.1"/>
</dbReference>
<feature type="domain" description="AB hydrolase-1" evidence="1">
    <location>
        <begin position="30"/>
        <end position="129"/>
    </location>
</feature>
<dbReference type="PANTHER" id="PTHR43433:SF5">
    <property type="entry name" value="AB HYDROLASE-1 DOMAIN-CONTAINING PROTEIN"/>
    <property type="match status" value="1"/>
</dbReference>
<dbReference type="SUPFAM" id="SSF53474">
    <property type="entry name" value="alpha/beta-Hydrolases"/>
    <property type="match status" value="1"/>
</dbReference>
<evidence type="ECO:0000259" key="1">
    <source>
        <dbReference type="Pfam" id="PF00561"/>
    </source>
</evidence>
<proteinExistence type="predicted"/>
<dbReference type="OrthoDB" id="2247630at2"/>
<protein>
    <submittedName>
        <fullName evidence="2">Pimeloyl-ACP methyl ester carboxylesterase</fullName>
    </submittedName>
</protein>
<dbReference type="Pfam" id="PF00561">
    <property type="entry name" value="Abhydrolase_1"/>
    <property type="match status" value="1"/>
</dbReference>
<keyword evidence="3" id="KW-1185">Reference proteome</keyword>
<dbReference type="AlphaFoldDB" id="A0A4R6T113"/>
<reference evidence="2 3" key="1">
    <citation type="submission" date="2019-03" db="EMBL/GenBank/DDBJ databases">
        <title>Genomic Encyclopedia of Archaeal and Bacterial Type Strains, Phase II (KMG-II): from individual species to whole genera.</title>
        <authorList>
            <person name="Goeker M."/>
        </authorList>
    </citation>
    <scope>NUCLEOTIDE SEQUENCE [LARGE SCALE GENOMIC DNA]</scope>
    <source>
        <strain evidence="2 3">DSM 19035</strain>
    </source>
</reference>
<organism evidence="2 3">
    <name type="scientific">Pedobacter metabolipauper</name>
    <dbReference type="NCBI Taxonomy" id="425513"/>
    <lineage>
        <taxon>Bacteria</taxon>
        <taxon>Pseudomonadati</taxon>
        <taxon>Bacteroidota</taxon>
        <taxon>Sphingobacteriia</taxon>
        <taxon>Sphingobacteriales</taxon>
        <taxon>Sphingobacteriaceae</taxon>
        <taxon>Pedobacter</taxon>
    </lineage>
</organism>
<dbReference type="PANTHER" id="PTHR43433">
    <property type="entry name" value="HYDROLASE, ALPHA/BETA FOLD FAMILY PROTEIN"/>
    <property type="match status" value="1"/>
</dbReference>
<dbReference type="InterPro" id="IPR050471">
    <property type="entry name" value="AB_hydrolase"/>
</dbReference>
<comment type="caution">
    <text evidence="2">The sequence shown here is derived from an EMBL/GenBank/DDBJ whole genome shotgun (WGS) entry which is preliminary data.</text>
</comment>
<dbReference type="EMBL" id="SNYC01000003">
    <property type="protein sequence ID" value="TDQ11278.1"/>
    <property type="molecule type" value="Genomic_DNA"/>
</dbReference>
<gene>
    <name evidence="2" type="ORF">ATK78_0396</name>
</gene>
<evidence type="ECO:0000313" key="2">
    <source>
        <dbReference type="EMBL" id="TDQ11278.1"/>
    </source>
</evidence>
<dbReference type="InterPro" id="IPR029058">
    <property type="entry name" value="AB_hydrolase_fold"/>
</dbReference>
<sequence length="268" mass="29867">MKIFDHVSGSYLDHQGARIYYEVAGNPDGPVLLVIHGGFGHLRNFNYIIPELFSHYKVIGMDTRGHGKSTCGGNGLSYELIQQDAEKIIALLEVKTLCIMGFNDGGTVAYRLAAKAKLFTVEKIVTISSRWRLKDAEDCEELLRGINSGDYKSKFPGIYDLYQLQNPEPDFESFAEDLIRMWFDAEPSGYPDENVNAIGCPLLMIRGEKDLILTQESGSELVALLKNGKLVSIPSAGHQVFSDQPELFNNVVYDFLRPAPLSNRVVQS</sequence>